<dbReference type="InterPro" id="IPR035964">
    <property type="entry name" value="I/LWEQ_dom_sf"/>
</dbReference>
<dbReference type="GO" id="GO:0080025">
    <property type="term" value="F:phosphatidylinositol-3,5-bisphosphate binding"/>
    <property type="evidence" value="ECO:0007669"/>
    <property type="project" value="TreeGrafter"/>
</dbReference>
<feature type="compositionally biased region" description="Low complexity" evidence="6">
    <location>
        <begin position="667"/>
        <end position="679"/>
    </location>
</feature>
<evidence type="ECO:0000259" key="8">
    <source>
        <dbReference type="PROSITE" id="PS50945"/>
    </source>
</evidence>
<dbReference type="GO" id="GO:0032051">
    <property type="term" value="F:clathrin light chain binding"/>
    <property type="evidence" value="ECO:0007669"/>
    <property type="project" value="TreeGrafter"/>
</dbReference>
<organism evidence="9 10">
    <name type="scientific">Octopus sinensis</name>
    <name type="common">East Asian common octopus</name>
    <dbReference type="NCBI Taxonomy" id="2607531"/>
    <lineage>
        <taxon>Eukaryota</taxon>
        <taxon>Metazoa</taxon>
        <taxon>Spiralia</taxon>
        <taxon>Lophotrochozoa</taxon>
        <taxon>Mollusca</taxon>
        <taxon>Cephalopoda</taxon>
        <taxon>Coleoidea</taxon>
        <taxon>Octopodiformes</taxon>
        <taxon>Octopoda</taxon>
        <taxon>Incirrata</taxon>
        <taxon>Octopodidae</taxon>
        <taxon>Octopus</taxon>
    </lineage>
</organism>
<dbReference type="PANTHER" id="PTHR10407:SF15">
    <property type="entry name" value="HUNTINGTIN INTERACTING PROTEIN 1"/>
    <property type="match status" value="1"/>
</dbReference>
<dbReference type="GO" id="GO:0051015">
    <property type="term" value="F:actin filament binding"/>
    <property type="evidence" value="ECO:0007669"/>
    <property type="project" value="TreeGrafter"/>
</dbReference>
<name>A0A7E6FTA4_9MOLL</name>
<evidence type="ECO:0000256" key="3">
    <source>
        <dbReference type="ARBA" id="ARBA00022490"/>
    </source>
</evidence>
<dbReference type="GO" id="GO:0030136">
    <property type="term" value="C:clathrin-coated vesicle"/>
    <property type="evidence" value="ECO:0007669"/>
    <property type="project" value="TreeGrafter"/>
</dbReference>
<dbReference type="FunFam" id="1.25.40.90:FF:000012">
    <property type="entry name" value="Huntingtin interacting protein 1-related"/>
    <property type="match status" value="1"/>
</dbReference>
<evidence type="ECO:0000256" key="6">
    <source>
        <dbReference type="SAM" id="MobiDB-lite"/>
    </source>
</evidence>
<dbReference type="FunFam" id="1.20.1410.10:FF:000006">
    <property type="entry name" value="Huntingtin interacting protein"/>
    <property type="match status" value="1"/>
</dbReference>
<dbReference type="Gene3D" id="1.25.40.90">
    <property type="match status" value="1"/>
</dbReference>
<keyword evidence="9" id="KW-1185">Reference proteome</keyword>
<evidence type="ECO:0000256" key="4">
    <source>
        <dbReference type="ARBA" id="ARBA00023203"/>
    </source>
</evidence>
<accession>A0A7E6FTA4</accession>
<keyword evidence="4" id="KW-0009">Actin-binding</keyword>
<dbReference type="GO" id="GO:0035615">
    <property type="term" value="F:clathrin adaptor activity"/>
    <property type="evidence" value="ECO:0007669"/>
    <property type="project" value="TreeGrafter"/>
</dbReference>
<proteinExistence type="inferred from homology"/>
<evidence type="ECO:0000256" key="1">
    <source>
        <dbReference type="ARBA" id="ARBA00004496"/>
    </source>
</evidence>
<evidence type="ECO:0000259" key="7">
    <source>
        <dbReference type="PROSITE" id="PS50942"/>
    </source>
</evidence>
<dbReference type="PROSITE" id="PS50942">
    <property type="entry name" value="ENTH"/>
    <property type="match status" value="1"/>
</dbReference>
<dbReference type="SUPFAM" id="SSF48464">
    <property type="entry name" value="ENTH/VHS domain"/>
    <property type="match status" value="1"/>
</dbReference>
<dbReference type="InterPro" id="IPR002558">
    <property type="entry name" value="ILWEQ_dom"/>
</dbReference>
<dbReference type="CDD" id="cd17006">
    <property type="entry name" value="ANTH_N_HIP1_like"/>
    <property type="match status" value="1"/>
</dbReference>
<dbReference type="GO" id="GO:0007015">
    <property type="term" value="P:actin filament organization"/>
    <property type="evidence" value="ECO:0007669"/>
    <property type="project" value="TreeGrafter"/>
</dbReference>
<dbReference type="Pfam" id="PF07651">
    <property type="entry name" value="ANTH"/>
    <property type="match status" value="1"/>
</dbReference>
<feature type="compositionally biased region" description="Basic and acidic residues" evidence="6">
    <location>
        <begin position="1123"/>
        <end position="1138"/>
    </location>
</feature>
<feature type="domain" description="I/LWEQ" evidence="8">
    <location>
        <begin position="868"/>
        <end position="1109"/>
    </location>
</feature>
<comment type="similarity">
    <text evidence="2">Belongs to the SLA2 family.</text>
</comment>
<feature type="domain" description="ENTH" evidence="7">
    <location>
        <begin position="21"/>
        <end position="149"/>
    </location>
</feature>
<dbReference type="KEGG" id="osn:115226081"/>
<dbReference type="AlphaFoldDB" id="A0A7E6FTA4"/>
<dbReference type="RefSeq" id="XP_036370809.1">
    <property type="nucleotide sequence ID" value="XM_036514916.1"/>
</dbReference>
<dbReference type="Gene3D" id="1.20.5.1700">
    <property type="match status" value="1"/>
</dbReference>
<dbReference type="Pfam" id="PF01608">
    <property type="entry name" value="I_LWEQ"/>
    <property type="match status" value="1"/>
</dbReference>
<sequence length="1138" mass="128078">MSSLHLPRVISQRGKTAVEVERENFEKAQSIAINKAINSNVHPVKEKHVRSAILGTFHESGAGVFWATTSKLPLQGNAIICWKFLHVLHKLLREGHANVILDSQKYISLLKDIGKLWGHLKDGYGRLIAAYTKLLIQKLSFHKKNPRIPGSLTMTDEQFNKIFGADVNNYFEVSCDMLDYLDEILVLQEAVFGSLDMSRSNSMTNSGQCRLAPLIPCILDSCQLYDYLVKSLFKLHSSLPPDTLSGHRDRFLAGYRHLKQFYHQSGTLQYFKNLVQVPLLPDDPPNFTIASDFSKHVKPVAVVPEEMEPEAETPEFDGIGFLIDTSSPIQETDKFDETFGEGSMDSFNFNGQPQIDERDMIIEQLHKEIQQLREEIERLQTEAQMKIQPLLEEKEQLKKILTELQLTLDNTLKENELIKKELEEMKTVLPVADKLNDSEKLVKANEEKFKKMKDIYGKLREEHVTLLRVHAEVSKQLKDEKKLTEEKDMLLKKTTSELDSVREEQKQLEVATQAKTDQVSLQLQSSTQQCSQLEKSCQAATAAAAAAASQRNHPSSTTAAASSPPLPPLPSPPPPPPAQHTNDDYEELTKEIELIKAQKLQLETDLNDVRSSSLALEESLQVTKTEKEETAEKLQKQVNCLQNELEEKTKEMVVAKETLQKEMEGVQSQLKSSQSTQQTAEENYTKNKEEMERKYEDLLTEKKTSDNEREEALKKLYQLLIESCVKQCNSILLDATEQSDNLLHLTVGCSADYLLDRILPVYECLEKLGNSFQNYKSNPISIQDLITSMVDFSHRLSDSVQYGLATSHSAQLSAGEELNTTCKNTIDESMKALTQIEKDENSVLAQFGVVLENVKKMQSCAETLLPKIADVKDKEIGDMVESEMQLTTSAIDLAASKIEEMLKKTQEDTTGLNLEVNESILDACTGLMQAIKVLVEKSRDLQKEIVAQGRGASSAKEFYNKHHRWTEGLLSAAKAVGWGATATMEAADKVVQGEGKFEELIVYSKEIAASTIQLVVASKVKADRNSKHLKELTDASKKVNQAAGKVIGSAKTGANAIEERSLMDFSSLNLHQTKKQEMQIKVLILEMEKDLKNEYEKLSNIRKHHYQLAGESEGWDVEEELDVIEKQDQSDTEQDNKS</sequence>
<dbReference type="GO" id="GO:0043325">
    <property type="term" value="F:phosphatidylinositol-3,4-bisphosphate binding"/>
    <property type="evidence" value="ECO:0007669"/>
    <property type="project" value="TreeGrafter"/>
</dbReference>
<feature type="region of interest" description="Disordered" evidence="6">
    <location>
        <begin position="664"/>
        <end position="688"/>
    </location>
</feature>
<dbReference type="Proteomes" id="UP000515154">
    <property type="component" value="Linkage group LG29"/>
</dbReference>
<protein>
    <submittedName>
        <fullName evidence="10">Huntingtin-interacting protein 1 isoform X1</fullName>
    </submittedName>
</protein>
<feature type="compositionally biased region" description="Pro residues" evidence="6">
    <location>
        <begin position="564"/>
        <end position="578"/>
    </location>
</feature>
<dbReference type="PANTHER" id="PTHR10407">
    <property type="entry name" value="HUNTINGTIN INTERACTING PROTEIN 1"/>
    <property type="match status" value="1"/>
</dbReference>
<gene>
    <name evidence="10" type="primary">LOC115226081</name>
</gene>
<dbReference type="Gene3D" id="1.20.1410.10">
    <property type="entry name" value="I/LWEQ domain"/>
    <property type="match status" value="1"/>
</dbReference>
<dbReference type="PROSITE" id="PS50945">
    <property type="entry name" value="I_LWEQ"/>
    <property type="match status" value="1"/>
</dbReference>
<evidence type="ECO:0000313" key="9">
    <source>
        <dbReference type="Proteomes" id="UP000515154"/>
    </source>
</evidence>
<dbReference type="InterPro" id="IPR013809">
    <property type="entry name" value="ENTH"/>
</dbReference>
<dbReference type="GO" id="GO:0030864">
    <property type="term" value="C:cortical actin cytoskeleton"/>
    <property type="evidence" value="ECO:0007669"/>
    <property type="project" value="TreeGrafter"/>
</dbReference>
<reference evidence="10" key="1">
    <citation type="submission" date="2025-08" db="UniProtKB">
        <authorList>
            <consortium name="RefSeq"/>
        </authorList>
    </citation>
    <scope>IDENTIFICATION</scope>
</reference>
<dbReference type="InterPro" id="IPR030224">
    <property type="entry name" value="Sla2_fam"/>
</dbReference>
<comment type="subcellular location">
    <subcellularLocation>
        <location evidence="1">Cytoplasm</location>
    </subcellularLocation>
</comment>
<dbReference type="GO" id="GO:0006897">
    <property type="term" value="P:endocytosis"/>
    <property type="evidence" value="ECO:0007669"/>
    <property type="project" value="InterPro"/>
</dbReference>
<evidence type="ECO:0000256" key="5">
    <source>
        <dbReference type="SAM" id="Coils"/>
    </source>
</evidence>
<evidence type="ECO:0000313" key="10">
    <source>
        <dbReference type="RefSeq" id="XP_036370809.1"/>
    </source>
</evidence>
<dbReference type="SUPFAM" id="SSF109885">
    <property type="entry name" value="I/LWEQ domain"/>
    <property type="match status" value="1"/>
</dbReference>
<evidence type="ECO:0000256" key="2">
    <source>
        <dbReference type="ARBA" id="ARBA00010135"/>
    </source>
</evidence>
<keyword evidence="5" id="KW-0175">Coiled coil</keyword>
<feature type="region of interest" description="Disordered" evidence="6">
    <location>
        <begin position="548"/>
        <end position="583"/>
    </location>
</feature>
<dbReference type="SMART" id="SM00307">
    <property type="entry name" value="ILWEQ"/>
    <property type="match status" value="1"/>
</dbReference>
<keyword evidence="3" id="KW-0963">Cytoplasm</keyword>
<dbReference type="GO" id="GO:0048268">
    <property type="term" value="P:clathrin coat assembly"/>
    <property type="evidence" value="ECO:0007669"/>
    <property type="project" value="TreeGrafter"/>
</dbReference>
<dbReference type="SMART" id="SM00273">
    <property type="entry name" value="ENTH"/>
    <property type="match status" value="1"/>
</dbReference>
<feature type="compositionally biased region" description="Low complexity" evidence="6">
    <location>
        <begin position="548"/>
        <end position="563"/>
    </location>
</feature>
<feature type="region of interest" description="Disordered" evidence="6">
    <location>
        <begin position="1119"/>
        <end position="1138"/>
    </location>
</feature>
<dbReference type="InterPro" id="IPR008942">
    <property type="entry name" value="ENTH_VHS"/>
</dbReference>
<dbReference type="InterPro" id="IPR011417">
    <property type="entry name" value="ANTH_dom"/>
</dbReference>
<feature type="coiled-coil region" evidence="5">
    <location>
        <begin position="355"/>
        <end position="428"/>
    </location>
</feature>